<evidence type="ECO:0000313" key="3">
    <source>
        <dbReference type="Proteomes" id="UP000275232"/>
    </source>
</evidence>
<dbReference type="RefSeq" id="WP_123879285.1">
    <property type="nucleotide sequence ID" value="NZ_RPFZ01000001.1"/>
</dbReference>
<keyword evidence="1" id="KW-1133">Transmembrane helix</keyword>
<comment type="caution">
    <text evidence="2">The sequence shown here is derived from an EMBL/GenBank/DDBJ whole genome shotgun (WGS) entry which is preliminary data.</text>
</comment>
<feature type="transmembrane region" description="Helical" evidence="1">
    <location>
        <begin position="17"/>
        <end position="38"/>
    </location>
</feature>
<organism evidence="2 3">
    <name type="scientific">Aurantiacibacter spongiae</name>
    <dbReference type="NCBI Taxonomy" id="2488860"/>
    <lineage>
        <taxon>Bacteria</taxon>
        <taxon>Pseudomonadati</taxon>
        <taxon>Pseudomonadota</taxon>
        <taxon>Alphaproteobacteria</taxon>
        <taxon>Sphingomonadales</taxon>
        <taxon>Erythrobacteraceae</taxon>
        <taxon>Aurantiacibacter</taxon>
    </lineage>
</organism>
<evidence type="ECO:0000256" key="1">
    <source>
        <dbReference type="SAM" id="Phobius"/>
    </source>
</evidence>
<protein>
    <submittedName>
        <fullName evidence="2">Uncharacterized protein</fullName>
    </submittedName>
</protein>
<dbReference type="EMBL" id="RPFZ01000001">
    <property type="protein sequence ID" value="RPF71133.1"/>
    <property type="molecule type" value="Genomic_DNA"/>
</dbReference>
<proteinExistence type="predicted"/>
<name>A0A3N5CQ27_9SPHN</name>
<reference evidence="2 3" key="1">
    <citation type="submission" date="2018-11" db="EMBL/GenBank/DDBJ databases">
        <title>Erythrobacter spongiae sp. nov., isolated from a marine sponge.</title>
        <authorList>
            <person name="Zhuang L."/>
            <person name="Luo L."/>
        </authorList>
    </citation>
    <scope>NUCLEOTIDE SEQUENCE [LARGE SCALE GENOMIC DNA]</scope>
    <source>
        <strain evidence="2 3">HN-E23</strain>
    </source>
</reference>
<evidence type="ECO:0000313" key="2">
    <source>
        <dbReference type="EMBL" id="RPF71133.1"/>
    </source>
</evidence>
<keyword evidence="3" id="KW-1185">Reference proteome</keyword>
<dbReference type="AlphaFoldDB" id="A0A3N5CQ27"/>
<dbReference type="OrthoDB" id="7410104at2"/>
<dbReference type="Proteomes" id="UP000275232">
    <property type="component" value="Unassembled WGS sequence"/>
</dbReference>
<gene>
    <name evidence="2" type="ORF">EG799_05540</name>
</gene>
<keyword evidence="1" id="KW-0812">Transmembrane</keyword>
<sequence length="248" mass="27957">MFALFKRHWLRAQPLKWIGLFAFEFLVVLSGVLVAQSLQERFEQRREQERFAATRVVLDEQVEAAVTNFLSRALQARCVRANLATIRQAVSQGTAADLSAIVRHPPHSQSAINVWSGDTAREARRHLDPDEVRRYDFLASLSQDVIDLRRQEEEWWAAVLLASDGGAGLNEQERTEAMLAAYKLDHAYEGWDQAVPTLVGSLRVFGLEPDVDAIERSHQGDGVCAAEVRALLPRLRTYVEQVKAMPLP</sequence>
<keyword evidence="1" id="KW-0472">Membrane</keyword>
<accession>A0A3N5CQ27</accession>